<dbReference type="Pfam" id="PF17754">
    <property type="entry name" value="TetR_C_14"/>
    <property type="match status" value="1"/>
</dbReference>
<evidence type="ECO:0000256" key="3">
    <source>
        <dbReference type="ARBA" id="ARBA00023163"/>
    </source>
</evidence>
<evidence type="ECO:0000313" key="7">
    <source>
        <dbReference type="EMBL" id="GIM65896.1"/>
    </source>
</evidence>
<dbReference type="Proteomes" id="UP000681340">
    <property type="component" value="Unassembled WGS sequence"/>
</dbReference>
<evidence type="ECO:0000256" key="2">
    <source>
        <dbReference type="ARBA" id="ARBA00023125"/>
    </source>
</evidence>
<feature type="DNA-binding region" description="H-T-H motif" evidence="4">
    <location>
        <begin position="47"/>
        <end position="66"/>
    </location>
</feature>
<dbReference type="PROSITE" id="PS50977">
    <property type="entry name" value="HTH_TETR_2"/>
    <property type="match status" value="1"/>
</dbReference>
<reference evidence="7" key="1">
    <citation type="submission" date="2021-03" db="EMBL/GenBank/DDBJ databases">
        <title>Whole genome shotgun sequence of Actinoplanes auranticolor NBRC 12245.</title>
        <authorList>
            <person name="Komaki H."/>
            <person name="Tamura T."/>
        </authorList>
    </citation>
    <scope>NUCLEOTIDE SEQUENCE</scope>
    <source>
        <strain evidence="7">NBRC 12245</strain>
    </source>
</reference>
<keyword evidence="8" id="KW-1185">Reference proteome</keyword>
<sequence length="227" mass="25328">MSGPRVVTAGHPGRYLDAMPRWEHGSAERLKQAAMELFEEQGYEDTSAVQIAQRARVTARTFFRYFPDKEEVLFADADALNETLVQELRQTADVSEPLRAVTRTLAAFDWEKLGSRAVQRRRGAMIASSPDLLERELIKQQRLAEGLGDALRRHGIDPDLAELAANAGSQVFRTAYRKWLEADDDTDLATMTETVMSLLGTIVPVAGRSETKPSSRGRRRTAATRLP</sequence>
<feature type="region of interest" description="Disordered" evidence="5">
    <location>
        <begin position="206"/>
        <end position="227"/>
    </location>
</feature>
<dbReference type="PANTHER" id="PTHR30055">
    <property type="entry name" value="HTH-TYPE TRANSCRIPTIONAL REGULATOR RUTR"/>
    <property type="match status" value="1"/>
</dbReference>
<dbReference type="InterPro" id="IPR041347">
    <property type="entry name" value="MftR_C"/>
</dbReference>
<dbReference type="GO" id="GO:0003700">
    <property type="term" value="F:DNA-binding transcription factor activity"/>
    <property type="evidence" value="ECO:0007669"/>
    <property type="project" value="TreeGrafter"/>
</dbReference>
<keyword evidence="3" id="KW-0804">Transcription</keyword>
<dbReference type="PRINTS" id="PR00455">
    <property type="entry name" value="HTHTETR"/>
</dbReference>
<dbReference type="PROSITE" id="PS01081">
    <property type="entry name" value="HTH_TETR_1"/>
    <property type="match status" value="1"/>
</dbReference>
<gene>
    <name evidence="7" type="ORF">Aau02nite_20530</name>
</gene>
<dbReference type="InterPro" id="IPR050109">
    <property type="entry name" value="HTH-type_TetR-like_transc_reg"/>
</dbReference>
<dbReference type="Pfam" id="PF00440">
    <property type="entry name" value="TetR_N"/>
    <property type="match status" value="1"/>
</dbReference>
<proteinExistence type="predicted"/>
<evidence type="ECO:0000256" key="4">
    <source>
        <dbReference type="PROSITE-ProRule" id="PRU00335"/>
    </source>
</evidence>
<feature type="compositionally biased region" description="Basic residues" evidence="5">
    <location>
        <begin position="215"/>
        <end position="227"/>
    </location>
</feature>
<dbReference type="InterPro" id="IPR009057">
    <property type="entry name" value="Homeodomain-like_sf"/>
</dbReference>
<organism evidence="7 8">
    <name type="scientific">Actinoplanes auranticolor</name>
    <dbReference type="NCBI Taxonomy" id="47988"/>
    <lineage>
        <taxon>Bacteria</taxon>
        <taxon>Bacillati</taxon>
        <taxon>Actinomycetota</taxon>
        <taxon>Actinomycetes</taxon>
        <taxon>Micromonosporales</taxon>
        <taxon>Micromonosporaceae</taxon>
        <taxon>Actinoplanes</taxon>
    </lineage>
</organism>
<dbReference type="InterPro" id="IPR023772">
    <property type="entry name" value="DNA-bd_HTH_TetR-type_CS"/>
</dbReference>
<dbReference type="Gene3D" id="1.10.357.10">
    <property type="entry name" value="Tetracycline Repressor, domain 2"/>
    <property type="match status" value="1"/>
</dbReference>
<dbReference type="EMBL" id="BOQL01000018">
    <property type="protein sequence ID" value="GIM65896.1"/>
    <property type="molecule type" value="Genomic_DNA"/>
</dbReference>
<dbReference type="AlphaFoldDB" id="A0A919S919"/>
<dbReference type="PANTHER" id="PTHR30055:SF238">
    <property type="entry name" value="MYCOFACTOCIN BIOSYNTHESIS TRANSCRIPTIONAL REGULATOR MFTR-RELATED"/>
    <property type="match status" value="1"/>
</dbReference>
<protein>
    <submittedName>
        <fullName evidence="7">TetR family transcriptional regulator</fullName>
    </submittedName>
</protein>
<name>A0A919S919_9ACTN</name>
<dbReference type="InterPro" id="IPR001647">
    <property type="entry name" value="HTH_TetR"/>
</dbReference>
<dbReference type="GO" id="GO:0000976">
    <property type="term" value="F:transcription cis-regulatory region binding"/>
    <property type="evidence" value="ECO:0007669"/>
    <property type="project" value="TreeGrafter"/>
</dbReference>
<dbReference type="SUPFAM" id="SSF46689">
    <property type="entry name" value="Homeodomain-like"/>
    <property type="match status" value="1"/>
</dbReference>
<keyword evidence="1" id="KW-0805">Transcription regulation</keyword>
<evidence type="ECO:0000259" key="6">
    <source>
        <dbReference type="PROSITE" id="PS50977"/>
    </source>
</evidence>
<feature type="domain" description="HTH tetR-type" evidence="6">
    <location>
        <begin position="24"/>
        <end position="84"/>
    </location>
</feature>
<evidence type="ECO:0000256" key="1">
    <source>
        <dbReference type="ARBA" id="ARBA00023015"/>
    </source>
</evidence>
<keyword evidence="2 4" id="KW-0238">DNA-binding</keyword>
<accession>A0A919S919</accession>
<evidence type="ECO:0000313" key="8">
    <source>
        <dbReference type="Proteomes" id="UP000681340"/>
    </source>
</evidence>
<comment type="caution">
    <text evidence="7">The sequence shown here is derived from an EMBL/GenBank/DDBJ whole genome shotgun (WGS) entry which is preliminary data.</text>
</comment>
<evidence type="ECO:0000256" key="5">
    <source>
        <dbReference type="SAM" id="MobiDB-lite"/>
    </source>
</evidence>